<feature type="signal peptide" evidence="1">
    <location>
        <begin position="1"/>
        <end position="22"/>
    </location>
</feature>
<comment type="caution">
    <text evidence="2">The sequence shown here is derived from an EMBL/GenBank/DDBJ whole genome shotgun (WGS) entry which is preliminary data.</text>
</comment>
<proteinExistence type="predicted"/>
<evidence type="ECO:0000256" key="1">
    <source>
        <dbReference type="SAM" id="SignalP"/>
    </source>
</evidence>
<gene>
    <name evidence="2" type="ORF">HGRIS_005458</name>
</gene>
<protein>
    <submittedName>
        <fullName evidence="2">Uncharacterized protein</fullName>
    </submittedName>
</protein>
<keyword evidence="1" id="KW-0732">Signal</keyword>
<accession>A0ABR3JZ79</accession>
<dbReference type="EMBL" id="JASNQZ010000001">
    <property type="protein sequence ID" value="KAL0960416.1"/>
    <property type="molecule type" value="Genomic_DNA"/>
</dbReference>
<organism evidence="2 3">
    <name type="scientific">Hohenbuehelia grisea</name>
    <dbReference type="NCBI Taxonomy" id="104357"/>
    <lineage>
        <taxon>Eukaryota</taxon>
        <taxon>Fungi</taxon>
        <taxon>Dikarya</taxon>
        <taxon>Basidiomycota</taxon>
        <taxon>Agaricomycotina</taxon>
        <taxon>Agaricomycetes</taxon>
        <taxon>Agaricomycetidae</taxon>
        <taxon>Agaricales</taxon>
        <taxon>Pleurotineae</taxon>
        <taxon>Pleurotaceae</taxon>
        <taxon>Hohenbuehelia</taxon>
    </lineage>
</organism>
<feature type="chain" id="PRO_5045360128" evidence="1">
    <location>
        <begin position="23"/>
        <end position="151"/>
    </location>
</feature>
<evidence type="ECO:0000313" key="2">
    <source>
        <dbReference type="EMBL" id="KAL0960416.1"/>
    </source>
</evidence>
<sequence>MKLFAISLALFAGLATSGLVSSQIISPQLTVNSTIEIAGTSQSLGDAVSVGKIKGTTLARKGNFPCAQAGIWSNGSVAFGSALTSGTTTSLFQDFKVPNGVTINLPLLVLTLPRIDSDTWFTVDTSSPCIANFTASGNFMKYTYTFNGLTC</sequence>
<name>A0ABR3JZ79_9AGAR</name>
<evidence type="ECO:0000313" key="3">
    <source>
        <dbReference type="Proteomes" id="UP001556367"/>
    </source>
</evidence>
<keyword evidence="3" id="KW-1185">Reference proteome</keyword>
<reference evidence="3" key="1">
    <citation type="submission" date="2024-06" db="EMBL/GenBank/DDBJ databases">
        <title>Multi-omics analyses provide insights into the biosynthesis of the anticancer antibiotic pleurotin in Hohenbuehelia grisea.</title>
        <authorList>
            <person name="Weaver J.A."/>
            <person name="Alberti F."/>
        </authorList>
    </citation>
    <scope>NUCLEOTIDE SEQUENCE [LARGE SCALE GENOMIC DNA]</scope>
    <source>
        <strain evidence="3">T-177</strain>
    </source>
</reference>
<dbReference type="Proteomes" id="UP001556367">
    <property type="component" value="Unassembled WGS sequence"/>
</dbReference>